<comment type="caution">
    <text evidence="1">The sequence shown here is derived from an EMBL/GenBank/DDBJ whole genome shotgun (WGS) entry which is preliminary data.</text>
</comment>
<evidence type="ECO:0000313" key="1">
    <source>
        <dbReference type="EMBL" id="ROZ81551.1"/>
    </source>
</evidence>
<proteinExistence type="predicted"/>
<accession>A0ABX9XDX0</accession>
<sequence length="370" mass="41512">MDSAMTGSAIPLGERDGLMLRAYEVENGLRCGCVCPGCRRPLVAANQGEKRLPYFRHAELEGCSNGRSEGIRRAAVQVIAQHQRLLLPSFTESVSQFLKSGRSIVREVGFDTASIIPEKVEKFVDIDGLRAHVRLTLQGHSLIVRIKCSARQEHERKRRLQGMEVSSIEIDLNLLTDAQINDQAVFTHAVLDDPHNRAWIRSMKGEALISRARAELKTEAARLNTEWQQAEDERIAAAPTVEAQPDVQQQEYLDALVLHRNAQVELARSTTRGCAGVEHTWKEREALIVATMFQAVREWGCVGAECSSCRLVSSPGSRFCQYCASDSQRLRELRFSPDLELTIEQIKRCWVTPHESLRGARYLIVLPDVS</sequence>
<dbReference type="EMBL" id="RKKU01000029">
    <property type="protein sequence ID" value="ROZ81551.1"/>
    <property type="molecule type" value="Genomic_DNA"/>
</dbReference>
<organism evidence="1 2">
    <name type="scientific">Pseudomonas neustonica</name>
    <dbReference type="NCBI Taxonomy" id="2487346"/>
    <lineage>
        <taxon>Bacteria</taxon>
        <taxon>Pseudomonadati</taxon>
        <taxon>Pseudomonadota</taxon>
        <taxon>Gammaproteobacteria</taxon>
        <taxon>Pseudomonadales</taxon>
        <taxon>Pseudomonadaceae</taxon>
        <taxon>Pseudomonas</taxon>
    </lineage>
</organism>
<evidence type="ECO:0000313" key="2">
    <source>
        <dbReference type="Proteomes" id="UP000275199"/>
    </source>
</evidence>
<protein>
    <recommendedName>
        <fullName evidence="3">Competence protein CoiA-like protein</fullName>
    </recommendedName>
</protein>
<keyword evidence="2" id="KW-1185">Reference proteome</keyword>
<reference evidence="1 2" key="1">
    <citation type="submission" date="2018-11" db="EMBL/GenBank/DDBJ databases">
        <authorList>
            <person name="Jang G.I."/>
            <person name="Hwang C.Y."/>
        </authorList>
    </citation>
    <scope>NUCLEOTIDE SEQUENCE [LARGE SCALE GENOMIC DNA]</scope>
    <source>
        <strain evidence="1 2">SSM26</strain>
    </source>
</reference>
<gene>
    <name evidence="1" type="ORF">EF096_17285</name>
</gene>
<name>A0ABX9XDX0_9PSED</name>
<dbReference type="Proteomes" id="UP000275199">
    <property type="component" value="Unassembled WGS sequence"/>
</dbReference>
<evidence type="ECO:0008006" key="3">
    <source>
        <dbReference type="Google" id="ProtNLM"/>
    </source>
</evidence>